<keyword evidence="4" id="KW-0234">DNA repair</keyword>
<comment type="caution">
    <text evidence="9">The sequence shown here is derived from an EMBL/GenBank/DDBJ whole genome shotgun (WGS) entry which is preliminary data.</text>
</comment>
<dbReference type="Gene3D" id="2.60.120.260">
    <property type="entry name" value="Galactose-binding domain-like"/>
    <property type="match status" value="1"/>
</dbReference>
<dbReference type="Proteomes" id="UP000076078">
    <property type="component" value="Unassembled WGS sequence"/>
</dbReference>
<feature type="compositionally biased region" description="Low complexity" evidence="6">
    <location>
        <begin position="1525"/>
        <end position="1537"/>
    </location>
</feature>
<evidence type="ECO:0000256" key="1">
    <source>
        <dbReference type="ARBA" id="ARBA00004123"/>
    </source>
</evidence>
<comment type="subcellular location">
    <subcellularLocation>
        <location evidence="1">Nucleus</location>
    </subcellularLocation>
</comment>
<sequence length="1681" mass="189516">MATAYDTQFNAIRDAIFDEIINGTDDITDETASVQPQPESKKHKPPVLSLENLNEITSIVDNKDIAQVECEALFNNNIIYFMNDDYRKNLLGQDKPHLNSALKHIVSDHDVKKWYEALSVPWLALGLNGKEKFKVNADIIESDMTIYFQKIYYLNQTNLLYHYSYAKKVPDIIFYAKDKSRNWAKEYKQFILDTVMPTWVTTVKIMPIEVVNNMMKQWGSKLDILDTSGNTSQDLNQKLSHALVANEVFQNINDVSKQKIFSSILQKSLNDALISTDNQEIIIQIKDMINKVGTAQVVSGDLVVAYSKLNYDQIISANQVEKIGEYILEAGASTFSGKLKDFLGSIAKNVRENLMGAIFLTASALSLVMGIAYWDQSSDVEKVKTVYSAVGTFIGFSTTSLARGIFRVVANLTNKFFDKLLAISNAGIIASPLKFIGNATTALFGTVSQVISKIAMPVFMVASVGFLIYDMVQDAKSQSWGAFSMDLIGAIATIGAFIMSTMVFTSWSGPLSVVFAVVAGLAALVKIFFFRPKSPLEQFHDDLPKRYTNTKFKIYTIPKDVTNLTFLKFTENSKTKYVGADGGTKSKLGKHNEKNWKEPLQIMKIQDSGMVTIMCPFNTLPDTRASFLSCRGDDLCQYEMAKGPAIETETWLLLESKNSSSQFYLMAWDSRVIKVTDSQGELHLTTDNEKYESFEFTSELDWFDLNTQGSSLLTLGNLLMNSYIANKTYGLALIDNGAYIINVPSDHNILENDLEKYIKNEKDAVKYKLVDVPSDQKLSKDAVLRLSKENDSLPVIVDNGGKIYKSTMIYQENGKETYSETRALVWSSDKDANIITNVVDEFYKILYVDKIKQTLYICVKMNLYMQMAGPTEPDYTIPPEGTKKLDMSVTYCTSENEVHRANNVLSDDRYRIWQTKEMSEKAVIEFQFPSPTTIKALDICNAGSAFIEVLVGQTTWESNEFQVLLGMTTFMTKTESKSRTNRNRYKRFEQDSFSANVVSQKWEKLRIVCTTPSYFIEDTIGLALVSVYVNIPKLKRTLSTVPTTEMLTETKPTGLQSSGTTVQDILQDPQLAMNFRAPSSVITNPLPGDVIKVDSKSKAKHPSDEDEATEDENDHPKEKINNKSQESVNNSQNNKNNNNNKNSIESSSSKERIKKPIPEFKQDYDDDTDSDGGSNFLLIKPKEKPSFSSLLKGVVLVIGGITNPEKGQIREKALEMGADYRPDWCREATHLITPFADTPKYKEAKKSGGSIVRKSWIYDCYKEKARVPIKKYQFEEMPKTPTPTKTKPNQPNSGQSSKAISTSKKSKKKANPDSDDSDDDSHIPNEYDYNDGFLVDYDVVEKKGSERESVNDLFKDGVGYLKRTFDNYSRVDYLLSPNSNKHDRQEPPKKHKNNNNNNNHKNSGDNDDNDDEDQITVSNRNYPTTPPTSTTTQDSDMTEVPSIKSQENNSKSKLPSQNSQDSLSSSLNTKNKATTPQNTQSSQDSKQNIPTFNPISPPMDDTQKMSPSQIQKELDRIMAKERRQSSLLSVNGTSSSTDVDMPPPQQSSGKDDDDNTDEEKDHKPSTFMIKKTKSSLTGKEYIIDPLPTFFDGIEFYLSIKDEAKRNLLIRYITAYKGILTNTPKMTTKFIVTDKTQWDRLFDISLSKFPNVLFLNPNFISDSHENQQLMSYERYEITKPNK</sequence>
<evidence type="ECO:0000259" key="8">
    <source>
        <dbReference type="PROSITE" id="PS50172"/>
    </source>
</evidence>
<dbReference type="Pfam" id="PF00533">
    <property type="entry name" value="BRCT"/>
    <property type="match status" value="1"/>
</dbReference>
<feature type="compositionally biased region" description="Low complexity" evidence="6">
    <location>
        <begin position="1122"/>
        <end position="1147"/>
    </location>
</feature>
<keyword evidence="7" id="KW-0472">Membrane</keyword>
<feature type="transmembrane region" description="Helical" evidence="7">
    <location>
        <begin position="450"/>
        <end position="469"/>
    </location>
</feature>
<dbReference type="GO" id="GO:0003684">
    <property type="term" value="F:damaged DNA binding"/>
    <property type="evidence" value="ECO:0007669"/>
    <property type="project" value="InterPro"/>
</dbReference>
<feature type="region of interest" description="Disordered" evidence="6">
    <location>
        <begin position="1272"/>
        <end position="1331"/>
    </location>
</feature>
<dbReference type="GO" id="GO:0000012">
    <property type="term" value="P:single strand break repair"/>
    <property type="evidence" value="ECO:0007669"/>
    <property type="project" value="InterPro"/>
</dbReference>
<protein>
    <submittedName>
        <fullName evidence="9">BRCT domain-containing protein</fullName>
    </submittedName>
</protein>
<keyword evidence="2" id="KW-0677">Repeat</keyword>
<dbReference type="FunFam" id="2.60.120.260:FF:000025">
    <property type="entry name" value="DNA repair protein XRCC1 isoform X1"/>
    <property type="match status" value="1"/>
</dbReference>
<evidence type="ECO:0000256" key="2">
    <source>
        <dbReference type="ARBA" id="ARBA00022737"/>
    </source>
</evidence>
<feature type="compositionally biased region" description="Low complexity" evidence="6">
    <location>
        <begin position="1456"/>
        <end position="1468"/>
    </location>
</feature>
<dbReference type="InterPro" id="IPR002706">
    <property type="entry name" value="Xrcc1_N"/>
</dbReference>
<dbReference type="OrthoDB" id="25840at2759"/>
<dbReference type="PROSITE" id="PS50172">
    <property type="entry name" value="BRCT"/>
    <property type="match status" value="2"/>
</dbReference>
<keyword evidence="7" id="KW-1133">Transmembrane helix</keyword>
<dbReference type="GO" id="GO:0005634">
    <property type="term" value="C:nucleus"/>
    <property type="evidence" value="ECO:0007669"/>
    <property type="project" value="UniProtKB-SubCell"/>
</dbReference>
<dbReference type="EMBL" id="LODT01000042">
    <property type="protein sequence ID" value="KYQ89015.1"/>
    <property type="molecule type" value="Genomic_DNA"/>
</dbReference>
<dbReference type="PANTHER" id="PTHR11370">
    <property type="entry name" value="DNA-REPAIR PROTEIN XRCC1"/>
    <property type="match status" value="1"/>
</dbReference>
<evidence type="ECO:0000256" key="3">
    <source>
        <dbReference type="ARBA" id="ARBA00022763"/>
    </source>
</evidence>
<dbReference type="Gene3D" id="3.40.50.10190">
    <property type="entry name" value="BRCT domain"/>
    <property type="match status" value="2"/>
</dbReference>
<evidence type="ECO:0000313" key="9">
    <source>
        <dbReference type="EMBL" id="KYQ89015.1"/>
    </source>
</evidence>
<dbReference type="InParanoid" id="A0A151Z500"/>
<keyword evidence="5" id="KW-0539">Nucleus</keyword>
<feature type="compositionally biased region" description="Basic and acidic residues" evidence="6">
    <location>
        <begin position="1512"/>
        <end position="1524"/>
    </location>
</feature>
<feature type="region of interest" description="Disordered" evidence="6">
    <location>
        <begin position="1078"/>
        <end position="1168"/>
    </location>
</feature>
<feature type="domain" description="BRCT" evidence="8">
    <location>
        <begin position="1186"/>
        <end position="1274"/>
    </location>
</feature>
<dbReference type="SUPFAM" id="SSF52113">
    <property type="entry name" value="BRCT domain"/>
    <property type="match status" value="2"/>
</dbReference>
<name>A0A151Z500_TIELA</name>
<feature type="transmembrane region" description="Helical" evidence="7">
    <location>
        <begin position="420"/>
        <end position="444"/>
    </location>
</feature>
<keyword evidence="10" id="KW-1185">Reference proteome</keyword>
<dbReference type="InterPro" id="IPR045080">
    <property type="entry name" value="BRCT_XRCC1_rpt1"/>
</dbReference>
<feature type="domain" description="BRCT" evidence="8">
    <location>
        <begin position="1585"/>
        <end position="1676"/>
    </location>
</feature>
<dbReference type="GO" id="GO:0006284">
    <property type="term" value="P:base-excision repair"/>
    <property type="evidence" value="ECO:0007669"/>
    <property type="project" value="InterPro"/>
</dbReference>
<dbReference type="Pfam" id="PF01834">
    <property type="entry name" value="XRCC1_N"/>
    <property type="match status" value="1"/>
</dbReference>
<feature type="compositionally biased region" description="Basic and acidic residues" evidence="6">
    <location>
        <begin position="1148"/>
        <end position="1163"/>
    </location>
</feature>
<dbReference type="Pfam" id="PF16589">
    <property type="entry name" value="BRCT_2"/>
    <property type="match status" value="1"/>
</dbReference>
<evidence type="ECO:0000256" key="6">
    <source>
        <dbReference type="SAM" id="MobiDB-lite"/>
    </source>
</evidence>
<accession>A0A151Z500</accession>
<feature type="compositionally biased region" description="Acidic residues" evidence="6">
    <location>
        <begin position="1104"/>
        <end position="1113"/>
    </location>
</feature>
<feature type="compositionally biased region" description="Basic and acidic residues" evidence="6">
    <location>
        <begin position="1091"/>
        <end position="1103"/>
    </location>
</feature>
<feature type="transmembrane region" description="Helical" evidence="7">
    <location>
        <begin position="386"/>
        <end position="408"/>
    </location>
</feature>
<proteinExistence type="predicted"/>
<evidence type="ECO:0000313" key="10">
    <source>
        <dbReference type="Proteomes" id="UP000076078"/>
    </source>
</evidence>
<evidence type="ECO:0000256" key="4">
    <source>
        <dbReference type="ARBA" id="ARBA00023204"/>
    </source>
</evidence>
<evidence type="ECO:0000256" key="5">
    <source>
        <dbReference type="ARBA" id="ARBA00023242"/>
    </source>
</evidence>
<dbReference type="PANTHER" id="PTHR11370:SF5">
    <property type="entry name" value="DNA REPAIR PROTEIN XRCC1"/>
    <property type="match status" value="1"/>
</dbReference>
<evidence type="ECO:0000256" key="7">
    <source>
        <dbReference type="SAM" id="Phobius"/>
    </source>
</evidence>
<dbReference type="InterPro" id="IPR001357">
    <property type="entry name" value="BRCT_dom"/>
</dbReference>
<organism evidence="9 10">
    <name type="scientific">Tieghemostelium lacteum</name>
    <name type="common">Slime mold</name>
    <name type="synonym">Dictyostelium lacteum</name>
    <dbReference type="NCBI Taxonomy" id="361077"/>
    <lineage>
        <taxon>Eukaryota</taxon>
        <taxon>Amoebozoa</taxon>
        <taxon>Evosea</taxon>
        <taxon>Eumycetozoa</taxon>
        <taxon>Dictyostelia</taxon>
        <taxon>Dictyosteliales</taxon>
        <taxon>Raperosteliaceae</taxon>
        <taxon>Tieghemostelium</taxon>
    </lineage>
</organism>
<keyword evidence="3" id="KW-0227">DNA damage</keyword>
<dbReference type="SMART" id="SM00292">
    <property type="entry name" value="BRCT"/>
    <property type="match status" value="2"/>
</dbReference>
<keyword evidence="7" id="KW-0812">Transmembrane</keyword>
<dbReference type="FunFam" id="3.40.50.10190:FF:000008">
    <property type="entry name" value="X-ray repair cross complementing 1"/>
    <property type="match status" value="1"/>
</dbReference>
<gene>
    <name evidence="9" type="ORF">DLAC_10235</name>
</gene>
<dbReference type="STRING" id="361077.A0A151Z500"/>
<dbReference type="InterPro" id="IPR036420">
    <property type="entry name" value="BRCT_dom_sf"/>
</dbReference>
<feature type="compositionally biased region" description="Acidic residues" evidence="6">
    <location>
        <begin position="1405"/>
        <end position="1414"/>
    </location>
</feature>
<feature type="compositionally biased region" description="Polar residues" evidence="6">
    <location>
        <begin position="1443"/>
        <end position="1455"/>
    </location>
</feature>
<feature type="transmembrane region" description="Helical" evidence="7">
    <location>
        <begin position="481"/>
        <end position="504"/>
    </location>
</feature>
<dbReference type="SUPFAM" id="SSF49785">
    <property type="entry name" value="Galactose-binding domain-like"/>
    <property type="match status" value="1"/>
</dbReference>
<feature type="region of interest" description="Disordered" evidence="6">
    <location>
        <begin position="1373"/>
        <end position="1567"/>
    </location>
</feature>
<feature type="transmembrane region" description="Helical" evidence="7">
    <location>
        <begin position="510"/>
        <end position="529"/>
    </location>
</feature>
<feature type="transmembrane region" description="Helical" evidence="7">
    <location>
        <begin position="354"/>
        <end position="374"/>
    </location>
</feature>
<dbReference type="GO" id="GO:0006303">
    <property type="term" value="P:double-strand break repair via nonhomologous end joining"/>
    <property type="evidence" value="ECO:0007669"/>
    <property type="project" value="InterPro"/>
</dbReference>
<dbReference type="CDD" id="cd17725">
    <property type="entry name" value="BRCT_XRCC1_rpt1"/>
    <property type="match status" value="1"/>
</dbReference>
<reference evidence="9 10" key="1">
    <citation type="submission" date="2015-12" db="EMBL/GenBank/DDBJ databases">
        <title>Dictyostelia acquired genes for synthesis and detection of signals that induce cell-type specialization by lateral gene transfer from prokaryotes.</title>
        <authorList>
            <person name="Gloeckner G."/>
            <person name="Schaap P."/>
        </authorList>
    </citation>
    <scope>NUCLEOTIDE SEQUENCE [LARGE SCALE GENOMIC DNA]</scope>
    <source>
        <strain evidence="9 10">TK</strain>
    </source>
</reference>
<feature type="compositionally biased region" description="Polar residues" evidence="6">
    <location>
        <begin position="1469"/>
        <end position="1494"/>
    </location>
</feature>
<dbReference type="InterPro" id="IPR008979">
    <property type="entry name" value="Galactose-bd-like_sf"/>
</dbReference>